<accession>A0ABY7ESV0</accession>
<dbReference type="InterPro" id="IPR039728">
    <property type="entry name" value="GLG1"/>
</dbReference>
<evidence type="ECO:0000256" key="7">
    <source>
        <dbReference type="ARBA" id="ARBA00023180"/>
    </source>
</evidence>
<keyword evidence="13" id="KW-1185">Reference proteome</keyword>
<dbReference type="Proteomes" id="UP001164746">
    <property type="component" value="Chromosome 8"/>
</dbReference>
<evidence type="ECO:0000256" key="11">
    <source>
        <dbReference type="SAM" id="Phobius"/>
    </source>
</evidence>
<comment type="subcellular location">
    <subcellularLocation>
        <location evidence="1">Membrane</location>
        <topology evidence="1">Single-pass type I membrane protein</topology>
    </subcellularLocation>
</comment>
<feature type="compositionally biased region" description="Polar residues" evidence="10">
    <location>
        <begin position="60"/>
        <end position="79"/>
    </location>
</feature>
<evidence type="ECO:0000313" key="13">
    <source>
        <dbReference type="Proteomes" id="UP001164746"/>
    </source>
</evidence>
<keyword evidence="4" id="KW-0677">Repeat</keyword>
<feature type="transmembrane region" description="Helical" evidence="11">
    <location>
        <begin position="1041"/>
        <end position="1064"/>
    </location>
</feature>
<protein>
    <submittedName>
        <fullName evidence="12">GSLG1-like protein</fullName>
    </submittedName>
</protein>
<dbReference type="InterPro" id="IPR017873">
    <property type="entry name" value="Cys-rich_GLG1_repeat_euk"/>
</dbReference>
<keyword evidence="2 11" id="KW-0812">Transmembrane</keyword>
<evidence type="ECO:0000256" key="8">
    <source>
        <dbReference type="PROSITE-ProRule" id="PRU00622"/>
    </source>
</evidence>
<feature type="region of interest" description="Disordered" evidence="10">
    <location>
        <begin position="60"/>
        <end position="84"/>
    </location>
</feature>
<evidence type="ECO:0000256" key="3">
    <source>
        <dbReference type="ARBA" id="ARBA00022729"/>
    </source>
</evidence>
<feature type="coiled-coil region" evidence="9">
    <location>
        <begin position="603"/>
        <end position="630"/>
    </location>
</feature>
<keyword evidence="5 11" id="KW-1133">Transmembrane helix</keyword>
<feature type="repeat" description="Cys-rich GLG1" evidence="8">
    <location>
        <begin position="257"/>
        <end position="317"/>
    </location>
</feature>
<dbReference type="Pfam" id="PF00839">
    <property type="entry name" value="Cys_rich_FGFR"/>
    <property type="match status" value="10"/>
</dbReference>
<organism evidence="12 13">
    <name type="scientific">Mya arenaria</name>
    <name type="common">Soft-shell clam</name>
    <dbReference type="NCBI Taxonomy" id="6604"/>
    <lineage>
        <taxon>Eukaryota</taxon>
        <taxon>Metazoa</taxon>
        <taxon>Spiralia</taxon>
        <taxon>Lophotrochozoa</taxon>
        <taxon>Mollusca</taxon>
        <taxon>Bivalvia</taxon>
        <taxon>Autobranchia</taxon>
        <taxon>Heteroconchia</taxon>
        <taxon>Euheterodonta</taxon>
        <taxon>Imparidentia</taxon>
        <taxon>Neoheterodontei</taxon>
        <taxon>Myida</taxon>
        <taxon>Myoidea</taxon>
        <taxon>Myidae</taxon>
        <taxon>Mya</taxon>
    </lineage>
</organism>
<evidence type="ECO:0000313" key="12">
    <source>
        <dbReference type="EMBL" id="WAR13033.1"/>
    </source>
</evidence>
<evidence type="ECO:0000256" key="9">
    <source>
        <dbReference type="SAM" id="Coils"/>
    </source>
</evidence>
<evidence type="ECO:0000256" key="10">
    <source>
        <dbReference type="SAM" id="MobiDB-lite"/>
    </source>
</evidence>
<sequence length="1074" mass="122255">MAASVRRVQMVGRINVFLSVTFFLTFTSSVLSRNIDDPSDFKKGLAAAQDGNLHQGPFAQQQRQNNPVPNAVNKDSQLGNGHFEGQSVESNQHFAAGIDKLRAGLENQNRAPLARGVGNGQEIRPDRQGIRQDARKNVMLSTHPDCEEDILQHCDTKNMRMNNFAVLDCLQDVEVQIRVSDKCQHLVWEYKLNLTKDDRFESGANEVCKKAFEDNPECHAESAGKGTRIPCLIEVMDNITDQGCHRFLTKMASIIAVLQEPCKKQVLRVAELQADDYHMDRSLYYACRGARELLCEDTHAGNGKVFQCLYEKKMDPKMPTKNQCIVDMNTLDGHAQRSSVLLCLEHALKSGHRPAAECLTEMTMLRKTLLEDYQITPEIVANCDQEIELFCKAKEGLDAQGGTLHCLMEHANTRERQRQNLRDGRKGLEAPQFRPACKAAIEDLLKEADVGEDVKVDGALMAACRAVITGECRSAKSEELDPELFRQCHKDAVQLCHYEEDWAHQRGPSADPDPNVLPCLYRHLPHKLKELKDQMEDEYEDQKDNGVENGKKMETLDIQPLSRGCEHEVRRAMRRRAKSIDLEPKLESACLIELGEMCSDLKKYDKGEELECLQDNYDELEGECKEEDEDEDLDLDTILMKACTPMIKQFCGEGLDKNAEASEIMDCLIKSKNNADMNEKCRIGIEHHQIVQMKDYNFSHKFRDACKKDVLSHCKESKTKADVVVCLSELVRNDILQESAARISQKCRQEVRADLLEMVTECLRDHKRKLSDGCHKMLFKREIDEAVQGADFKLFQQCKSMIKKYCSHKEPSDVLRCLRNHVEEVGFDSSCKQIVERRAMEKMEGKVINCLRRKYTTGELTKACVAEIRPLIKEVHQDINMDPVLLEACQKQIQSFCSDALGDHDKNTEVLRFQPKDEESKVKTCLEEKLTEGKIDKQSDCAHQIAQWQNEVNIDIHTDPELNIACTPALTRWCREYESGQGMKMSCLLQVLEDYPDKMDLKCRNLLEKRRTLWEFAAQIAPIETIEDLHGQIMQSPARNYIYGVLMTIIGVIFIVGITCGRVTKRVSAAQKNK</sequence>
<reference evidence="12" key="1">
    <citation type="submission" date="2022-11" db="EMBL/GenBank/DDBJ databases">
        <title>Centuries of genome instability and evolution in soft-shell clam transmissible cancer (bioRxiv).</title>
        <authorList>
            <person name="Hart S.F.M."/>
            <person name="Yonemitsu M.A."/>
            <person name="Giersch R.M."/>
            <person name="Beal B.F."/>
            <person name="Arriagada G."/>
            <person name="Davis B.W."/>
            <person name="Ostrander E.A."/>
            <person name="Goff S.P."/>
            <person name="Metzger M.J."/>
        </authorList>
    </citation>
    <scope>NUCLEOTIDE SEQUENCE</scope>
    <source>
        <strain evidence="12">MELC-2E11</strain>
        <tissue evidence="12">Siphon/mantle</tissue>
    </source>
</reference>
<gene>
    <name evidence="12" type="ORF">MAR_027213</name>
</gene>
<feature type="region of interest" description="Disordered" evidence="10">
    <location>
        <begin position="112"/>
        <end position="131"/>
    </location>
</feature>
<feature type="repeat" description="Cys-rich GLG1" evidence="8">
    <location>
        <begin position="353"/>
        <end position="415"/>
    </location>
</feature>
<evidence type="ECO:0000256" key="1">
    <source>
        <dbReference type="ARBA" id="ARBA00004479"/>
    </source>
</evidence>
<evidence type="ECO:0000256" key="4">
    <source>
        <dbReference type="ARBA" id="ARBA00022737"/>
    </source>
</evidence>
<dbReference type="InterPro" id="IPR001893">
    <property type="entry name" value="Cys-rich_GLG1_repeat"/>
</dbReference>
<evidence type="ECO:0000256" key="6">
    <source>
        <dbReference type="ARBA" id="ARBA00023136"/>
    </source>
</evidence>
<feature type="repeat" description="Cys-rich GLG1" evidence="8">
    <location>
        <begin position="676"/>
        <end position="735"/>
    </location>
</feature>
<dbReference type="PANTHER" id="PTHR11884">
    <property type="entry name" value="SELECTIN LIGAND RELATED"/>
    <property type="match status" value="1"/>
</dbReference>
<keyword evidence="3" id="KW-0732">Signal</keyword>
<evidence type="ECO:0000256" key="5">
    <source>
        <dbReference type="ARBA" id="ARBA00022989"/>
    </source>
</evidence>
<proteinExistence type="predicted"/>
<dbReference type="PANTHER" id="PTHR11884:SF1">
    <property type="entry name" value="GOLGI APPARATUS PROTEIN 1"/>
    <property type="match status" value="1"/>
</dbReference>
<dbReference type="EMBL" id="CP111019">
    <property type="protein sequence ID" value="WAR13033.1"/>
    <property type="molecule type" value="Genomic_DNA"/>
</dbReference>
<keyword evidence="6 11" id="KW-0472">Membrane</keyword>
<dbReference type="PROSITE" id="PS51289">
    <property type="entry name" value="GLG1_C_RICH"/>
    <property type="match status" value="4"/>
</dbReference>
<keyword evidence="7" id="KW-0325">Glycoprotein</keyword>
<evidence type="ECO:0000256" key="2">
    <source>
        <dbReference type="ARBA" id="ARBA00022692"/>
    </source>
</evidence>
<name>A0ABY7ESV0_MYAAR</name>
<keyword evidence="9" id="KW-0175">Coiled coil</keyword>
<feature type="repeat" description="Cys-rich GLG1" evidence="8">
    <location>
        <begin position="560"/>
        <end position="621"/>
    </location>
</feature>